<feature type="non-terminal residue" evidence="2">
    <location>
        <position position="1"/>
    </location>
</feature>
<evidence type="ECO:0000256" key="1">
    <source>
        <dbReference type="SAM" id="MobiDB-lite"/>
    </source>
</evidence>
<name>A0AAD7ZF60_DIPPU</name>
<organism evidence="2 3">
    <name type="scientific">Diploptera punctata</name>
    <name type="common">Pacific beetle cockroach</name>
    <dbReference type="NCBI Taxonomy" id="6984"/>
    <lineage>
        <taxon>Eukaryota</taxon>
        <taxon>Metazoa</taxon>
        <taxon>Ecdysozoa</taxon>
        <taxon>Arthropoda</taxon>
        <taxon>Hexapoda</taxon>
        <taxon>Insecta</taxon>
        <taxon>Pterygota</taxon>
        <taxon>Neoptera</taxon>
        <taxon>Polyneoptera</taxon>
        <taxon>Dictyoptera</taxon>
        <taxon>Blattodea</taxon>
        <taxon>Blaberoidea</taxon>
        <taxon>Blaberidae</taxon>
        <taxon>Diplopterinae</taxon>
        <taxon>Diploptera</taxon>
    </lineage>
</organism>
<reference evidence="2" key="2">
    <citation type="submission" date="2023-05" db="EMBL/GenBank/DDBJ databases">
        <authorList>
            <person name="Fouks B."/>
        </authorList>
    </citation>
    <scope>NUCLEOTIDE SEQUENCE</scope>
    <source>
        <strain evidence="2">Stay&amp;Tobe</strain>
        <tissue evidence="2">Testes</tissue>
    </source>
</reference>
<dbReference type="Gene3D" id="3.30.160.60">
    <property type="entry name" value="Classic Zinc Finger"/>
    <property type="match status" value="1"/>
</dbReference>
<accession>A0AAD7ZF60</accession>
<sequence>MGTLICPLCCNEEFSNQLSLKYHLLSITDNMYCPECSKRFDSILQLANHLDGTCGITGNTCKREEELTEEENTQEEENLIEHELSESLQQNEVIHQIDNQEKSEDLFNNQEKIAIFPFEKQMASCEEYLVSNLGRTARKRALVPSEWAKNKDKHRSDAQVEQDSFL</sequence>
<dbReference type="Proteomes" id="UP001233999">
    <property type="component" value="Unassembled WGS sequence"/>
</dbReference>
<gene>
    <name evidence="2" type="ORF">L9F63_004834</name>
</gene>
<protein>
    <recommendedName>
        <fullName evidence="4">C2H2-type domain-containing protein</fullName>
    </recommendedName>
</protein>
<feature type="compositionally biased region" description="Basic and acidic residues" evidence="1">
    <location>
        <begin position="148"/>
        <end position="158"/>
    </location>
</feature>
<dbReference type="EMBL" id="JASPKZ010008388">
    <property type="protein sequence ID" value="KAJ9579515.1"/>
    <property type="molecule type" value="Genomic_DNA"/>
</dbReference>
<evidence type="ECO:0000313" key="2">
    <source>
        <dbReference type="EMBL" id="KAJ9579515.1"/>
    </source>
</evidence>
<dbReference type="AlphaFoldDB" id="A0AAD7ZF60"/>
<feature type="region of interest" description="Disordered" evidence="1">
    <location>
        <begin position="144"/>
        <end position="166"/>
    </location>
</feature>
<evidence type="ECO:0008006" key="4">
    <source>
        <dbReference type="Google" id="ProtNLM"/>
    </source>
</evidence>
<evidence type="ECO:0000313" key="3">
    <source>
        <dbReference type="Proteomes" id="UP001233999"/>
    </source>
</evidence>
<reference evidence="2" key="1">
    <citation type="journal article" date="2023" name="IScience">
        <title>Live-bearing cockroach genome reveals convergent evolutionary mechanisms linked to viviparity in insects and beyond.</title>
        <authorList>
            <person name="Fouks B."/>
            <person name="Harrison M.C."/>
            <person name="Mikhailova A.A."/>
            <person name="Marchal E."/>
            <person name="English S."/>
            <person name="Carruthers M."/>
            <person name="Jennings E.C."/>
            <person name="Chiamaka E.L."/>
            <person name="Frigard R.A."/>
            <person name="Pippel M."/>
            <person name="Attardo G.M."/>
            <person name="Benoit J.B."/>
            <person name="Bornberg-Bauer E."/>
            <person name="Tobe S.S."/>
        </authorList>
    </citation>
    <scope>NUCLEOTIDE SEQUENCE</scope>
    <source>
        <strain evidence="2">Stay&amp;Tobe</strain>
    </source>
</reference>
<comment type="caution">
    <text evidence="2">The sequence shown here is derived from an EMBL/GenBank/DDBJ whole genome shotgun (WGS) entry which is preliminary data.</text>
</comment>
<keyword evidence="3" id="KW-1185">Reference proteome</keyword>
<proteinExistence type="predicted"/>